<name>T1CYZ6_9ZZZZ</name>
<reference evidence="1" key="1">
    <citation type="submission" date="2013-08" db="EMBL/GenBank/DDBJ databases">
        <authorList>
            <person name="Mendez C."/>
            <person name="Richter M."/>
            <person name="Ferrer M."/>
            <person name="Sanchez J."/>
        </authorList>
    </citation>
    <scope>NUCLEOTIDE SEQUENCE</scope>
</reference>
<dbReference type="AlphaFoldDB" id="T1CYZ6"/>
<comment type="caution">
    <text evidence="1">The sequence shown here is derived from an EMBL/GenBank/DDBJ whole genome shotgun (WGS) entry which is preliminary data.</text>
</comment>
<evidence type="ECO:0000313" key="1">
    <source>
        <dbReference type="EMBL" id="EQD74514.1"/>
    </source>
</evidence>
<dbReference type="EMBL" id="AUZX01003216">
    <property type="protein sequence ID" value="EQD74514.1"/>
    <property type="molecule type" value="Genomic_DNA"/>
</dbReference>
<protein>
    <submittedName>
        <fullName evidence="1">Transposase</fullName>
    </submittedName>
</protein>
<proteinExistence type="predicted"/>
<accession>T1CYZ6</accession>
<organism evidence="1">
    <name type="scientific">mine drainage metagenome</name>
    <dbReference type="NCBI Taxonomy" id="410659"/>
    <lineage>
        <taxon>unclassified sequences</taxon>
        <taxon>metagenomes</taxon>
        <taxon>ecological metagenomes</taxon>
    </lineage>
</organism>
<sequence>MSRIGEALTTLATKGAEWSEAKLHAAIREVVGDWGEFLKVRVTRGGTAPRVAWEYRDREVKRAARQDGKYALL</sequence>
<feature type="non-terminal residue" evidence="1">
    <location>
        <position position="73"/>
    </location>
</feature>
<reference evidence="1" key="2">
    <citation type="journal article" date="2014" name="ISME J.">
        <title>Microbial stratification in low pH oxic and suboxic macroscopic growths along an acid mine drainage.</title>
        <authorList>
            <person name="Mendez-Garcia C."/>
            <person name="Mesa V."/>
            <person name="Sprenger R.R."/>
            <person name="Richter M."/>
            <person name="Diez M.S."/>
            <person name="Solano J."/>
            <person name="Bargiela R."/>
            <person name="Golyshina O.V."/>
            <person name="Manteca A."/>
            <person name="Ramos J.L."/>
            <person name="Gallego J.R."/>
            <person name="Llorente I."/>
            <person name="Martins Dos Santos V.A."/>
            <person name="Jensen O.N."/>
            <person name="Pelaez A.I."/>
            <person name="Sanchez J."/>
            <person name="Ferrer M."/>
        </authorList>
    </citation>
    <scope>NUCLEOTIDE SEQUENCE</scope>
</reference>
<gene>
    <name evidence="1" type="ORF">B1A_04429</name>
</gene>